<reference evidence="6" key="1">
    <citation type="submission" date="2020-05" db="EMBL/GenBank/DDBJ databases">
        <title>Phylogenomic resolution of chytrid fungi.</title>
        <authorList>
            <person name="Stajich J.E."/>
            <person name="Amses K."/>
            <person name="Simmons R."/>
            <person name="Seto K."/>
            <person name="Myers J."/>
            <person name="Bonds A."/>
            <person name="Quandt C.A."/>
            <person name="Barry K."/>
            <person name="Liu P."/>
            <person name="Grigoriev I."/>
            <person name="Longcore J.E."/>
            <person name="James T.Y."/>
        </authorList>
    </citation>
    <scope>NUCLEOTIDE SEQUENCE</scope>
    <source>
        <strain evidence="6">JEL0513</strain>
    </source>
</reference>
<dbReference type="AlphaFoldDB" id="A0AAD5SQ97"/>
<evidence type="ECO:0000313" key="7">
    <source>
        <dbReference type="Proteomes" id="UP001211907"/>
    </source>
</evidence>
<comment type="caution">
    <text evidence="6">The sequence shown here is derived from an EMBL/GenBank/DDBJ whole genome shotgun (WGS) entry which is preliminary data.</text>
</comment>
<dbReference type="GO" id="GO:0005783">
    <property type="term" value="C:endoplasmic reticulum"/>
    <property type="evidence" value="ECO:0007669"/>
    <property type="project" value="TreeGrafter"/>
</dbReference>
<dbReference type="PANTHER" id="PTHR21389:SF0">
    <property type="entry name" value="ETOPOSIDE-INDUCED PROTEIN 2.4 HOMOLOG"/>
    <property type="match status" value="1"/>
</dbReference>
<organism evidence="6 7">
    <name type="scientific">Physocladia obscura</name>
    <dbReference type="NCBI Taxonomy" id="109957"/>
    <lineage>
        <taxon>Eukaryota</taxon>
        <taxon>Fungi</taxon>
        <taxon>Fungi incertae sedis</taxon>
        <taxon>Chytridiomycota</taxon>
        <taxon>Chytridiomycota incertae sedis</taxon>
        <taxon>Chytridiomycetes</taxon>
        <taxon>Chytridiales</taxon>
        <taxon>Chytriomycetaceae</taxon>
        <taxon>Physocladia</taxon>
    </lineage>
</organism>
<evidence type="ECO:0000256" key="2">
    <source>
        <dbReference type="ARBA" id="ARBA00022692"/>
    </source>
</evidence>
<keyword evidence="4 5" id="KW-0472">Membrane</keyword>
<feature type="transmembrane region" description="Helical" evidence="5">
    <location>
        <begin position="28"/>
        <end position="52"/>
    </location>
</feature>
<dbReference type="GO" id="GO:0016020">
    <property type="term" value="C:membrane"/>
    <property type="evidence" value="ECO:0007669"/>
    <property type="project" value="UniProtKB-SubCell"/>
</dbReference>
<keyword evidence="7" id="KW-1185">Reference proteome</keyword>
<feature type="transmembrane region" description="Helical" evidence="5">
    <location>
        <begin position="64"/>
        <end position="89"/>
    </location>
</feature>
<evidence type="ECO:0000313" key="6">
    <source>
        <dbReference type="EMBL" id="KAJ3089474.1"/>
    </source>
</evidence>
<protein>
    <submittedName>
        <fullName evidence="6">Uncharacterized protein</fullName>
    </submittedName>
</protein>
<evidence type="ECO:0000256" key="1">
    <source>
        <dbReference type="ARBA" id="ARBA00004141"/>
    </source>
</evidence>
<dbReference type="PANTHER" id="PTHR21389">
    <property type="entry name" value="P53 INDUCED PROTEIN"/>
    <property type="match status" value="1"/>
</dbReference>
<feature type="transmembrane region" description="Helical" evidence="5">
    <location>
        <begin position="134"/>
        <end position="153"/>
    </location>
</feature>
<gene>
    <name evidence="6" type="ORF">HK100_007737</name>
</gene>
<keyword evidence="3 5" id="KW-1133">Transmembrane helix</keyword>
<sequence>MPNSDFRTVPPAETLQSQSGNTVNANTAALAAFGAGIYDASAVPSVLITVYGSNTIQRAFKKTLSISVALFLVLILAVDRVVAPFISWLTTTSQEQKSKSIQATRNNKFPADISTSMIEYSNVSVWALFVTTRLYYVCWIYPILAVIFFLNAASYREIADRAFLIVYGKPAVHPQTYDW</sequence>
<dbReference type="EMBL" id="JADGJH010003675">
    <property type="protein sequence ID" value="KAJ3089474.1"/>
    <property type="molecule type" value="Genomic_DNA"/>
</dbReference>
<name>A0AAD5SQ97_9FUNG</name>
<proteinExistence type="predicted"/>
<evidence type="ECO:0000256" key="4">
    <source>
        <dbReference type="ARBA" id="ARBA00023136"/>
    </source>
</evidence>
<accession>A0AAD5SQ97</accession>
<dbReference type="GO" id="GO:0016236">
    <property type="term" value="P:macroautophagy"/>
    <property type="evidence" value="ECO:0007669"/>
    <property type="project" value="TreeGrafter"/>
</dbReference>
<evidence type="ECO:0000256" key="3">
    <source>
        <dbReference type="ARBA" id="ARBA00022989"/>
    </source>
</evidence>
<comment type="subcellular location">
    <subcellularLocation>
        <location evidence="1">Membrane</location>
        <topology evidence="1">Multi-pass membrane protein</topology>
    </subcellularLocation>
</comment>
<evidence type="ECO:0000256" key="5">
    <source>
        <dbReference type="SAM" id="Phobius"/>
    </source>
</evidence>
<keyword evidence="2 5" id="KW-0812">Transmembrane</keyword>
<dbReference type="Proteomes" id="UP001211907">
    <property type="component" value="Unassembled WGS sequence"/>
</dbReference>